<dbReference type="Pfam" id="PF00439">
    <property type="entry name" value="Bromodomain"/>
    <property type="match status" value="1"/>
</dbReference>
<dbReference type="GO" id="GO:0006338">
    <property type="term" value="P:chromatin remodeling"/>
    <property type="evidence" value="ECO:0007669"/>
    <property type="project" value="InterPro"/>
</dbReference>
<keyword evidence="2" id="KW-0677">Repeat</keyword>
<feature type="compositionally biased region" description="Basic and acidic residues" evidence="9">
    <location>
        <begin position="494"/>
        <end position="509"/>
    </location>
</feature>
<feature type="compositionally biased region" description="Low complexity" evidence="9">
    <location>
        <begin position="208"/>
        <end position="218"/>
    </location>
</feature>
<dbReference type="GO" id="GO:0006368">
    <property type="term" value="P:transcription elongation by RNA polymerase II"/>
    <property type="evidence" value="ECO:0007669"/>
    <property type="project" value="TreeGrafter"/>
</dbReference>
<evidence type="ECO:0000256" key="9">
    <source>
        <dbReference type="SAM" id="MobiDB-lite"/>
    </source>
</evidence>
<evidence type="ECO:0000313" key="12">
    <source>
        <dbReference type="Proteomes" id="UP001165120"/>
    </source>
</evidence>
<reference evidence="11" key="1">
    <citation type="submission" date="2023-04" db="EMBL/GenBank/DDBJ databases">
        <title>Candida boidinii NBRC 10035.</title>
        <authorList>
            <person name="Ichikawa N."/>
            <person name="Sato H."/>
            <person name="Tonouchi N."/>
        </authorList>
    </citation>
    <scope>NUCLEOTIDE SEQUENCE</scope>
    <source>
        <strain evidence="11">NBRC 10035</strain>
    </source>
</reference>
<dbReference type="InterPro" id="IPR036427">
    <property type="entry name" value="Bromodomain-like_sf"/>
</dbReference>
<dbReference type="InterPro" id="IPR037382">
    <property type="entry name" value="Rsc/polybromo"/>
</dbReference>
<evidence type="ECO:0000256" key="8">
    <source>
        <dbReference type="PROSITE-ProRule" id="PRU00035"/>
    </source>
</evidence>
<dbReference type="SUPFAM" id="SSF47370">
    <property type="entry name" value="Bromodomain"/>
    <property type="match status" value="1"/>
</dbReference>
<sequence>MSSNASTFNDPDSDIAADCNVIYKFVESKLKELQSQQEKATEIESTRNQKTPKVILKSPKLEKHLEAQVAKKSDVASKDFSSYLQQIWKAIVDFKIRRVQLALPFMDLVDGEEYPDYYTVVEKGMAFNEVKNKIQSGEYKNGIDGVEAFKSDILLIIQNAKTYNEENSLIYKHANILLGQFEKKFKSFTEDQNIGQFFGYQPSDNNKQSDSSLKIKLKQSSIEPQSKVTLNLKLKASGGSAEDDDSSKRRRKKKVVFADLDKTENNSVENNTNDDDDNVRGRRARRATRKPVIQNTSIDDDDDVENDEDDSQLANIEVDQKNGETEDDNNDNNQVGGSNSQATSDGSVIESGTDFLPVLKQEPALFSRPQFIRSHLSKKHSYQAYIQEVALITSIDTAYYGSVERTGKSQFFEYIFKTSNDSRRAVYSVNLPQNSETIVIVASLNINLRGKPYVSNLVVNGETISSLPLIPTLPYEVEEITTGNIENDDISNGDTRESSNENKSDENVKSKGNSYQKAKKFLSSKYEMKLDNGLNFVEFICSVPPELTIDPVSGLPVTPPMGVTPESCITEKIGVWVTVHRP</sequence>
<gene>
    <name evidence="11" type="ORF">Cboi02_000564100</name>
</gene>
<dbReference type="SMART" id="SM00297">
    <property type="entry name" value="BROMO"/>
    <property type="match status" value="1"/>
</dbReference>
<dbReference type="PANTHER" id="PTHR16062">
    <property type="entry name" value="SWI/SNF-RELATED"/>
    <property type="match status" value="1"/>
</dbReference>
<protein>
    <submittedName>
        <fullName evidence="11">Unnamed protein product</fullName>
    </submittedName>
</protein>
<dbReference type="PROSITE" id="PS50014">
    <property type="entry name" value="BROMODOMAIN_2"/>
    <property type="match status" value="1"/>
</dbReference>
<keyword evidence="3" id="KW-0156">Chromatin regulator</keyword>
<feature type="region of interest" description="Disordered" evidence="9">
    <location>
        <begin position="230"/>
        <end position="348"/>
    </location>
</feature>
<evidence type="ECO:0000256" key="3">
    <source>
        <dbReference type="ARBA" id="ARBA00022853"/>
    </source>
</evidence>
<dbReference type="EMBL" id="BSXN01002847">
    <property type="protein sequence ID" value="GME77797.1"/>
    <property type="molecule type" value="Genomic_DNA"/>
</dbReference>
<proteinExistence type="predicted"/>
<name>A0A9W6T6W8_CANBO</name>
<comment type="caution">
    <text evidence="11">The sequence shown here is derived from an EMBL/GenBank/DDBJ whole genome shotgun (WGS) entry which is preliminary data.</text>
</comment>
<keyword evidence="7" id="KW-0539">Nucleus</keyword>
<feature type="compositionally biased region" description="Acidic residues" evidence="9">
    <location>
        <begin position="298"/>
        <end position="311"/>
    </location>
</feature>
<dbReference type="CDD" id="cd04369">
    <property type="entry name" value="Bromodomain"/>
    <property type="match status" value="1"/>
</dbReference>
<evidence type="ECO:0000256" key="5">
    <source>
        <dbReference type="ARBA" id="ARBA00023117"/>
    </source>
</evidence>
<evidence type="ECO:0000313" key="11">
    <source>
        <dbReference type="EMBL" id="GME77797.1"/>
    </source>
</evidence>
<evidence type="ECO:0000256" key="1">
    <source>
        <dbReference type="ARBA" id="ARBA00004123"/>
    </source>
</evidence>
<dbReference type="GO" id="GO:0016586">
    <property type="term" value="C:RSC-type complex"/>
    <property type="evidence" value="ECO:0007669"/>
    <property type="project" value="InterPro"/>
</dbReference>
<keyword evidence="6" id="KW-0804">Transcription</keyword>
<keyword evidence="5 8" id="KW-0103">Bromodomain</keyword>
<organism evidence="11 12">
    <name type="scientific">Candida boidinii</name>
    <name type="common">Yeast</name>
    <dbReference type="NCBI Taxonomy" id="5477"/>
    <lineage>
        <taxon>Eukaryota</taxon>
        <taxon>Fungi</taxon>
        <taxon>Dikarya</taxon>
        <taxon>Ascomycota</taxon>
        <taxon>Saccharomycotina</taxon>
        <taxon>Pichiomycetes</taxon>
        <taxon>Pichiales</taxon>
        <taxon>Pichiaceae</taxon>
        <taxon>Ogataea</taxon>
        <taxon>Ogataea/Candida clade</taxon>
    </lineage>
</organism>
<feature type="region of interest" description="Disordered" evidence="9">
    <location>
        <begin position="484"/>
        <end position="512"/>
    </location>
</feature>
<evidence type="ECO:0000256" key="6">
    <source>
        <dbReference type="ARBA" id="ARBA00023163"/>
    </source>
</evidence>
<feature type="domain" description="Bromo" evidence="10">
    <location>
        <begin position="97"/>
        <end position="171"/>
    </location>
</feature>
<keyword evidence="12" id="KW-1185">Reference proteome</keyword>
<dbReference type="PANTHER" id="PTHR16062:SF19">
    <property type="entry name" value="PROTEIN POLYBROMO-1"/>
    <property type="match status" value="1"/>
</dbReference>
<accession>A0A9W6T6W8</accession>
<feature type="compositionally biased region" description="Polar residues" evidence="9">
    <location>
        <begin position="334"/>
        <end position="346"/>
    </location>
</feature>
<dbReference type="AlphaFoldDB" id="A0A9W6T6W8"/>
<feature type="region of interest" description="Disordered" evidence="9">
    <location>
        <begin position="198"/>
        <end position="218"/>
    </location>
</feature>
<comment type="subcellular location">
    <subcellularLocation>
        <location evidence="1">Nucleus</location>
    </subcellularLocation>
</comment>
<evidence type="ECO:0000256" key="2">
    <source>
        <dbReference type="ARBA" id="ARBA00022737"/>
    </source>
</evidence>
<dbReference type="Proteomes" id="UP001165120">
    <property type="component" value="Unassembled WGS sequence"/>
</dbReference>
<dbReference type="PRINTS" id="PR00503">
    <property type="entry name" value="BROMODOMAIN"/>
</dbReference>
<dbReference type="InterPro" id="IPR001487">
    <property type="entry name" value="Bromodomain"/>
</dbReference>
<keyword evidence="4" id="KW-0805">Transcription regulation</keyword>
<evidence type="ECO:0000259" key="10">
    <source>
        <dbReference type="PROSITE" id="PS50014"/>
    </source>
</evidence>
<evidence type="ECO:0000256" key="4">
    <source>
        <dbReference type="ARBA" id="ARBA00023015"/>
    </source>
</evidence>
<evidence type="ECO:0000256" key="7">
    <source>
        <dbReference type="ARBA" id="ARBA00023242"/>
    </source>
</evidence>
<dbReference type="Gene3D" id="1.20.920.10">
    <property type="entry name" value="Bromodomain-like"/>
    <property type="match status" value="2"/>
</dbReference>
<dbReference type="GO" id="GO:0003682">
    <property type="term" value="F:chromatin binding"/>
    <property type="evidence" value="ECO:0007669"/>
    <property type="project" value="TreeGrafter"/>
</dbReference>